<dbReference type="KEGG" id="cyc:PCC7424_5606"/>
<evidence type="ECO:0000256" key="1">
    <source>
        <dbReference type="SAM" id="SignalP"/>
    </source>
</evidence>
<dbReference type="EMBL" id="CP001296">
    <property type="protein sequence ID" value="ACK74165.1"/>
    <property type="molecule type" value="Genomic_DNA"/>
</dbReference>
<feature type="chain" id="PRO_5002859123" evidence="1">
    <location>
        <begin position="28"/>
        <end position="146"/>
    </location>
</feature>
<keyword evidence="3" id="KW-1185">Reference proteome</keyword>
<organism evidence="2 3">
    <name type="scientific">Gloeothece citriformis (strain PCC 7424)</name>
    <name type="common">Cyanothece sp. (strain PCC 7424)</name>
    <dbReference type="NCBI Taxonomy" id="65393"/>
    <lineage>
        <taxon>Bacteria</taxon>
        <taxon>Bacillati</taxon>
        <taxon>Cyanobacteriota</taxon>
        <taxon>Cyanophyceae</taxon>
        <taxon>Oscillatoriophycideae</taxon>
        <taxon>Chroococcales</taxon>
        <taxon>Aphanothecaceae</taxon>
        <taxon>Gloeothece</taxon>
        <taxon>Gloeothece citriformis</taxon>
    </lineage>
</organism>
<protein>
    <submittedName>
        <fullName evidence="2">Uncharacterized protein</fullName>
    </submittedName>
</protein>
<dbReference type="Proteomes" id="UP000002384">
    <property type="component" value="Plasmid pP742405"/>
</dbReference>
<name>B7KMZ3_GLOC7</name>
<dbReference type="AlphaFoldDB" id="B7KMZ3"/>
<keyword evidence="2" id="KW-0614">Plasmid</keyword>
<keyword evidence="1" id="KW-0732">Signal</keyword>
<evidence type="ECO:0000313" key="3">
    <source>
        <dbReference type="Proteomes" id="UP000002384"/>
    </source>
</evidence>
<sequence>MKSNKLLVHYTLVMYGTLISLALPVFAAPKGPDMGYPSLPRFDADVNGDYRKDFCRFVGDAGQIFLSCQFRTSDGYSSNQYEFNSKPGIDLGYPNMPRAMKDVNDDDRADFCRYIGNQGDSNNPLRESCLLAGKAGFSNKEYRTDQ</sequence>
<dbReference type="OrthoDB" id="581998at2"/>
<reference evidence="3" key="1">
    <citation type="journal article" date="2011" name="MBio">
        <title>Novel metabolic attributes of the genus Cyanothece, comprising a group of unicellular nitrogen-fixing Cyanobacteria.</title>
        <authorList>
            <person name="Bandyopadhyay A."/>
            <person name="Elvitigala T."/>
            <person name="Welsh E."/>
            <person name="Stockel J."/>
            <person name="Liberton M."/>
            <person name="Min H."/>
            <person name="Sherman L.A."/>
            <person name="Pakrasi H.B."/>
        </authorList>
    </citation>
    <scope>NUCLEOTIDE SEQUENCE [LARGE SCALE GENOMIC DNA]</scope>
    <source>
        <strain evidence="3">PCC 7424</strain>
        <plasmid evidence="3">pP742405</plasmid>
    </source>
</reference>
<dbReference type="RefSeq" id="WP_012599398.1">
    <property type="nucleotide sequence ID" value="NC_011733.1"/>
</dbReference>
<proteinExistence type="predicted"/>
<gene>
    <name evidence="2" type="ordered locus">PCC7424_5606</name>
</gene>
<dbReference type="HOGENOM" id="CLU_1774309_0_0_3"/>
<geneLocation type="plasmid" evidence="2 3">
    <name>pP742405</name>
</geneLocation>
<accession>B7KMZ3</accession>
<evidence type="ECO:0000313" key="2">
    <source>
        <dbReference type="EMBL" id="ACK74165.1"/>
    </source>
</evidence>
<feature type="signal peptide" evidence="1">
    <location>
        <begin position="1"/>
        <end position="27"/>
    </location>
</feature>